<protein>
    <recommendedName>
        <fullName evidence="3">Fungal lipase-type domain-containing protein</fullName>
    </recommendedName>
</protein>
<dbReference type="PANTHER" id="PTHR45856">
    <property type="entry name" value="ALPHA/BETA-HYDROLASES SUPERFAMILY PROTEIN"/>
    <property type="match status" value="1"/>
</dbReference>
<evidence type="ECO:0000256" key="2">
    <source>
        <dbReference type="SAM" id="SignalP"/>
    </source>
</evidence>
<evidence type="ECO:0000313" key="4">
    <source>
        <dbReference type="EMBL" id="CAJ1945876.1"/>
    </source>
</evidence>
<dbReference type="EMBL" id="CAKOGP040001557">
    <property type="protein sequence ID" value="CAJ1945876.1"/>
    <property type="molecule type" value="Genomic_DNA"/>
</dbReference>
<evidence type="ECO:0000256" key="1">
    <source>
        <dbReference type="SAM" id="MobiDB-lite"/>
    </source>
</evidence>
<dbReference type="SUPFAM" id="SSF53474">
    <property type="entry name" value="alpha/beta-Hydrolases"/>
    <property type="match status" value="1"/>
</dbReference>
<dbReference type="InterPro" id="IPR029058">
    <property type="entry name" value="AB_hydrolase_fold"/>
</dbReference>
<dbReference type="CDD" id="cd00519">
    <property type="entry name" value="Lipase_3"/>
    <property type="match status" value="1"/>
</dbReference>
<feature type="region of interest" description="Disordered" evidence="1">
    <location>
        <begin position="454"/>
        <end position="486"/>
    </location>
</feature>
<dbReference type="InterPro" id="IPR051218">
    <property type="entry name" value="Sec_MonoDiacylglyc_Lipase"/>
</dbReference>
<feature type="domain" description="Fungal lipase-type" evidence="3">
    <location>
        <begin position="171"/>
        <end position="344"/>
    </location>
</feature>
<dbReference type="Gene3D" id="3.40.50.1820">
    <property type="entry name" value="alpha/beta hydrolase"/>
    <property type="match status" value="1"/>
</dbReference>
<keyword evidence="2" id="KW-0732">Signal</keyword>
<evidence type="ECO:0000259" key="3">
    <source>
        <dbReference type="Pfam" id="PF01764"/>
    </source>
</evidence>
<feature type="signal peptide" evidence="2">
    <location>
        <begin position="1"/>
        <end position="28"/>
    </location>
</feature>
<proteinExistence type="predicted"/>
<evidence type="ECO:0000313" key="5">
    <source>
        <dbReference type="Proteomes" id="UP001295423"/>
    </source>
</evidence>
<dbReference type="AlphaFoldDB" id="A0AAD2CX96"/>
<reference evidence="4" key="1">
    <citation type="submission" date="2023-08" db="EMBL/GenBank/DDBJ databases">
        <authorList>
            <person name="Audoor S."/>
            <person name="Bilcke G."/>
        </authorList>
    </citation>
    <scope>NUCLEOTIDE SEQUENCE</scope>
</reference>
<gene>
    <name evidence="4" type="ORF">CYCCA115_LOCUS10019</name>
</gene>
<dbReference type="PANTHER" id="PTHR45856:SF11">
    <property type="entry name" value="FUNGAL LIPASE-LIKE DOMAIN-CONTAINING PROTEIN"/>
    <property type="match status" value="1"/>
</dbReference>
<dbReference type="InterPro" id="IPR002921">
    <property type="entry name" value="Fungal_lipase-type"/>
</dbReference>
<comment type="caution">
    <text evidence="4">The sequence shown here is derived from an EMBL/GenBank/DDBJ whole genome shotgun (WGS) entry which is preliminary data.</text>
</comment>
<dbReference type="Proteomes" id="UP001295423">
    <property type="component" value="Unassembled WGS sequence"/>
</dbReference>
<accession>A0AAD2CX96</accession>
<name>A0AAD2CX96_9STRA</name>
<dbReference type="Pfam" id="PF01764">
    <property type="entry name" value="Lipase_3"/>
    <property type="match status" value="1"/>
</dbReference>
<keyword evidence="5" id="KW-1185">Reference proteome</keyword>
<sequence>MNSLRTMMMKLLLLLVISFTSLPTSCIAQEVVVDIDGGGVDNNNINTTTNATANNNKNATDGIIDGINTDNNNTDGNDNNIKNPLDPIVLPSPPLPRNPFADEKVLSLDLARETVLLAGRLAYQIASEADALELLPPAYTFHGFRDVGSTEVMILSSETNTTTGEPGKILVVFRGTDDTSDGDWATNVNIPKVPYGPPGKEIQATTVVEALDWLNGGIKNATISVKVHQGFNEVFSDNLYDYIVDLLNSDQLLGRRTSLEDDSSSVYYYNSTVHFMGHSLGGANAQLMGTYYAYLHPEIQTQITSLGAPRQGNLAFKVLAESLTNLVTWRMVFCNDIVPRVPNVKYYHAGHLMQYRCGTDDDDDDAAAMDDNNNNHNNRNPVGAYYRHAGDPDQGHAGIPSSVWNVSPNAGAGLINDHLGPAYLGWLDSAAVIAALEVGRHIETNWTTTFVSTEEEEERLRRRRSRALLQADDTKQERKRQTNQNPVEMLQELKAQGAVQGLRGFPISHN</sequence>
<organism evidence="4 5">
    <name type="scientific">Cylindrotheca closterium</name>
    <dbReference type="NCBI Taxonomy" id="2856"/>
    <lineage>
        <taxon>Eukaryota</taxon>
        <taxon>Sar</taxon>
        <taxon>Stramenopiles</taxon>
        <taxon>Ochrophyta</taxon>
        <taxon>Bacillariophyta</taxon>
        <taxon>Bacillariophyceae</taxon>
        <taxon>Bacillariophycidae</taxon>
        <taxon>Bacillariales</taxon>
        <taxon>Bacillariaceae</taxon>
        <taxon>Cylindrotheca</taxon>
    </lineage>
</organism>
<dbReference type="GO" id="GO:0006629">
    <property type="term" value="P:lipid metabolic process"/>
    <property type="evidence" value="ECO:0007669"/>
    <property type="project" value="InterPro"/>
</dbReference>
<feature type="chain" id="PRO_5042181210" description="Fungal lipase-type domain-containing protein" evidence="2">
    <location>
        <begin position="29"/>
        <end position="510"/>
    </location>
</feature>